<dbReference type="RefSeq" id="WP_307484158.1">
    <property type="nucleotide sequence ID" value="NZ_JAUSUF010000002.1"/>
</dbReference>
<evidence type="ECO:0000313" key="1">
    <source>
        <dbReference type="EMBL" id="MDQ0149126.1"/>
    </source>
</evidence>
<protein>
    <submittedName>
        <fullName evidence="1">BMFP domain-containing protein YqiC</fullName>
    </submittedName>
</protein>
<evidence type="ECO:0000313" key="2">
    <source>
        <dbReference type="Proteomes" id="UP001228504"/>
    </source>
</evidence>
<reference evidence="1 2" key="1">
    <citation type="submission" date="2023-07" db="EMBL/GenBank/DDBJ databases">
        <title>Genomic Encyclopedia of Type Strains, Phase IV (KMG-IV): sequencing the most valuable type-strain genomes for metagenomic binning, comparative biology and taxonomic classification.</title>
        <authorList>
            <person name="Goeker M."/>
        </authorList>
    </citation>
    <scope>NUCLEOTIDE SEQUENCE [LARGE SCALE GENOMIC DNA]</scope>
    <source>
        <strain evidence="1 2">DSM 20694</strain>
    </source>
</reference>
<sequence>MSIKIDGIGALLNKLDKLSHIETEKAIEDVAKDVEKAIRAEAKKFSDTSYLYIGKGETRKYGTSCFVDVGFCKDNADFELWKPLWFQNWGYFDKGLNFKGDIYINNHQLWFYSAIAGIEKDIQKKLKEKIKKEIQSVWNE</sequence>
<proteinExistence type="predicted"/>
<name>A0ABT9US48_9FIRM</name>
<accession>A0ABT9US48</accession>
<organism evidence="1 2">
    <name type="scientific">Eubacterium multiforme</name>
    <dbReference type="NCBI Taxonomy" id="83339"/>
    <lineage>
        <taxon>Bacteria</taxon>
        <taxon>Bacillati</taxon>
        <taxon>Bacillota</taxon>
        <taxon>Clostridia</taxon>
        <taxon>Eubacteriales</taxon>
        <taxon>Eubacteriaceae</taxon>
        <taxon>Eubacterium</taxon>
    </lineage>
</organism>
<dbReference type="Proteomes" id="UP001228504">
    <property type="component" value="Unassembled WGS sequence"/>
</dbReference>
<comment type="caution">
    <text evidence="1">The sequence shown here is derived from an EMBL/GenBank/DDBJ whole genome shotgun (WGS) entry which is preliminary data.</text>
</comment>
<gene>
    <name evidence="1" type="ORF">J2S18_001056</name>
</gene>
<keyword evidence="2" id="KW-1185">Reference proteome</keyword>
<dbReference type="EMBL" id="JAUSUF010000002">
    <property type="protein sequence ID" value="MDQ0149126.1"/>
    <property type="molecule type" value="Genomic_DNA"/>
</dbReference>